<gene>
    <name evidence="3" type="ORF">P3G67_27955</name>
</gene>
<dbReference type="InterPro" id="IPR055247">
    <property type="entry name" value="InsJ-like_HTH"/>
</dbReference>
<dbReference type="Pfam" id="PF13518">
    <property type="entry name" value="HTH_28"/>
    <property type="match status" value="1"/>
</dbReference>
<reference evidence="3 4" key="1">
    <citation type="submission" date="2023-03" db="EMBL/GenBank/DDBJ databases">
        <title>Draft genome sequence of Streptomyces sp. RB6PN23 isolated from peat swamp forest in Thailand.</title>
        <authorList>
            <person name="Klaysubun C."/>
            <person name="Duangmal K."/>
        </authorList>
    </citation>
    <scope>NUCLEOTIDE SEQUENCE [LARGE SCALE GENOMIC DNA]</scope>
    <source>
        <strain evidence="3 4">RB6PN23</strain>
    </source>
</reference>
<accession>A0ABT5ZT34</accession>
<dbReference type="Proteomes" id="UP001216579">
    <property type="component" value="Unassembled WGS sequence"/>
</dbReference>
<evidence type="ECO:0000313" key="3">
    <source>
        <dbReference type="EMBL" id="MDF3292987.1"/>
    </source>
</evidence>
<evidence type="ECO:0000313" key="4">
    <source>
        <dbReference type="Proteomes" id="UP001216579"/>
    </source>
</evidence>
<evidence type="ECO:0000256" key="1">
    <source>
        <dbReference type="SAM" id="MobiDB-lite"/>
    </source>
</evidence>
<protein>
    <submittedName>
        <fullName evidence="3">Helix-turn-helix domain-containing protein</fullName>
    </submittedName>
</protein>
<proteinExistence type="predicted"/>
<organism evidence="3 4">
    <name type="scientific">Streptomyces silvisoli</name>
    <dbReference type="NCBI Taxonomy" id="3034235"/>
    <lineage>
        <taxon>Bacteria</taxon>
        <taxon>Bacillati</taxon>
        <taxon>Actinomycetota</taxon>
        <taxon>Actinomycetes</taxon>
        <taxon>Kitasatosporales</taxon>
        <taxon>Streptomycetaceae</taxon>
        <taxon>Streptomyces</taxon>
    </lineage>
</organism>
<dbReference type="EMBL" id="JARJBC010000021">
    <property type="protein sequence ID" value="MDF3292987.1"/>
    <property type="molecule type" value="Genomic_DNA"/>
</dbReference>
<evidence type="ECO:0000259" key="2">
    <source>
        <dbReference type="Pfam" id="PF13518"/>
    </source>
</evidence>
<keyword evidence="4" id="KW-1185">Reference proteome</keyword>
<sequence>MDQGLSYDEAARLVGINRRTGERWRNGRNASGRFRAVPPANPEQPHLDLVTDTGPSLSDPAASRYLREANAPTWPTGCVRRRTSR</sequence>
<feature type="domain" description="Insertion element IS150 protein InsJ-like helix-turn-helix" evidence="2">
    <location>
        <begin position="2"/>
        <end position="32"/>
    </location>
</feature>
<comment type="caution">
    <text evidence="3">The sequence shown here is derived from an EMBL/GenBank/DDBJ whole genome shotgun (WGS) entry which is preliminary data.</text>
</comment>
<feature type="region of interest" description="Disordered" evidence="1">
    <location>
        <begin position="24"/>
        <end position="45"/>
    </location>
</feature>
<name>A0ABT5ZT34_9ACTN</name>
<dbReference type="RefSeq" id="WP_276095957.1">
    <property type="nucleotide sequence ID" value="NZ_JARJBC010000021.1"/>
</dbReference>